<organism evidence="1 2">
    <name type="scientific">Streptomyces arboris</name>
    <dbReference type="NCBI Taxonomy" id="2600619"/>
    <lineage>
        <taxon>Bacteria</taxon>
        <taxon>Bacillati</taxon>
        <taxon>Actinomycetota</taxon>
        <taxon>Actinomycetes</taxon>
        <taxon>Kitasatosporales</taxon>
        <taxon>Streptomycetaceae</taxon>
        <taxon>Streptomyces</taxon>
    </lineage>
</organism>
<evidence type="ECO:0000313" key="2">
    <source>
        <dbReference type="Proteomes" id="UP000326907"/>
    </source>
</evidence>
<dbReference type="Proteomes" id="UP000326907">
    <property type="component" value="Unassembled WGS sequence"/>
</dbReference>
<evidence type="ECO:0000313" key="1">
    <source>
        <dbReference type="EMBL" id="KAB2592625.1"/>
    </source>
</evidence>
<proteinExistence type="predicted"/>
<dbReference type="RefSeq" id="WP_128844693.1">
    <property type="nucleotide sequence ID" value="NZ_VYUA01000007.1"/>
</dbReference>
<dbReference type="InterPro" id="IPR046275">
    <property type="entry name" value="DUF6308"/>
</dbReference>
<reference evidence="1 2" key="1">
    <citation type="submission" date="2019-09" db="EMBL/GenBank/DDBJ databases">
        <authorList>
            <person name="Liu P."/>
        </authorList>
    </citation>
    <scope>NUCLEOTIDE SEQUENCE [LARGE SCALE GENOMIC DNA]</scope>
    <source>
        <strain evidence="1 2">TRM68085</strain>
    </source>
</reference>
<dbReference type="Pfam" id="PF19827">
    <property type="entry name" value="DUF6308"/>
    <property type="match status" value="1"/>
</dbReference>
<name>A0A5N5EP39_9ACTN</name>
<accession>A0A5N5EP39</accession>
<protein>
    <submittedName>
        <fullName evidence="1">Uncharacterized protein</fullName>
    </submittedName>
</protein>
<comment type="caution">
    <text evidence="1">The sequence shown here is derived from an EMBL/GenBank/DDBJ whole genome shotgun (WGS) entry which is preliminary data.</text>
</comment>
<sequence>MSGQTVSVGGRSVALDQATQWIWQYFDAEANRAAAVAAKGRPYAFPVYDRMDTGSGPNELNDGDLLAPVLLNVTPKLHAVLNLQAVRPDLEAVLAAIPPKLTLQDAVASGTHTEPLHRIGGLLDGPAPLRGVGGTILMKIMHRKRPLFLPLYDTQVYACYCGPGARYPIKKSPQRTWAQFLRPLGDAMARDLDEQPDTWKTLMGCAPDGVSVLRVLDVVAWNFGGDPESIQLSHLT</sequence>
<dbReference type="EMBL" id="VYUA01000007">
    <property type="protein sequence ID" value="KAB2592625.1"/>
    <property type="molecule type" value="Genomic_DNA"/>
</dbReference>
<dbReference type="AlphaFoldDB" id="A0A5N5EP39"/>
<keyword evidence="2" id="KW-1185">Reference proteome</keyword>
<gene>
    <name evidence="1" type="ORF">F5983_11165</name>
</gene>